<dbReference type="InterPro" id="IPR029052">
    <property type="entry name" value="Metallo-depent_PP-like"/>
</dbReference>
<dbReference type="InterPro" id="IPR004843">
    <property type="entry name" value="Calcineurin-like_PHP"/>
</dbReference>
<dbReference type="SMR" id="A0ABD4RIK7"/>
<dbReference type="InterPro" id="IPR008334">
    <property type="entry name" value="5'-Nucleotdase_C"/>
</dbReference>
<dbReference type="Proteomes" id="UP000775179">
    <property type="component" value="Unassembled WGS sequence"/>
</dbReference>
<evidence type="ECO:0000256" key="6">
    <source>
        <dbReference type="SAM" id="Phobius"/>
    </source>
</evidence>
<evidence type="ECO:0000256" key="3">
    <source>
        <dbReference type="ARBA" id="ARBA00022729"/>
    </source>
</evidence>
<dbReference type="SUPFAM" id="SSF56300">
    <property type="entry name" value="Metallo-dependent phosphatases"/>
    <property type="match status" value="2"/>
</dbReference>
<dbReference type="Pfam" id="PF00149">
    <property type="entry name" value="Metallophos"/>
    <property type="match status" value="2"/>
</dbReference>
<accession>A0ABD4RIK7</accession>
<dbReference type="PANTHER" id="PTHR11575">
    <property type="entry name" value="5'-NUCLEOTIDASE-RELATED"/>
    <property type="match status" value="1"/>
</dbReference>
<feature type="transmembrane region" description="Helical" evidence="6">
    <location>
        <begin position="1133"/>
        <end position="1152"/>
    </location>
</feature>
<dbReference type="CDD" id="cd00845">
    <property type="entry name" value="MPP_UshA_N_like"/>
    <property type="match status" value="1"/>
</dbReference>
<dbReference type="Gene3D" id="3.90.780.10">
    <property type="entry name" value="5'-Nucleotidase, C-terminal domain"/>
    <property type="match status" value="2"/>
</dbReference>
<comment type="caution">
    <text evidence="8">The sequence shown here is derived from an EMBL/GenBank/DDBJ whole genome shotgun (WGS) entry which is preliminary data.</text>
</comment>
<reference evidence="8 9" key="1">
    <citation type="submission" date="2021-08" db="EMBL/GenBank/DDBJ databases">
        <title>Genome sequence analysis of Clostridium chauvoei strains of European origin and evaluation of typing options for outbreak investigations.</title>
        <authorList>
            <person name="Abdel-Glil M."/>
            <person name="Thomas P."/>
            <person name="Seyboldt C."/>
        </authorList>
    </citation>
    <scope>NUCLEOTIDE SEQUENCE [LARGE SCALE GENOMIC DNA]</scope>
    <source>
        <strain evidence="8 9">S0260-09</strain>
    </source>
</reference>
<dbReference type="AlphaFoldDB" id="A0ABD4RIK7"/>
<dbReference type="GO" id="GO:0016787">
    <property type="term" value="F:hydrolase activity"/>
    <property type="evidence" value="ECO:0007669"/>
    <property type="project" value="UniProtKB-ARBA"/>
</dbReference>
<dbReference type="InterPro" id="IPR006146">
    <property type="entry name" value="5'-Nucleotdase_CS"/>
</dbReference>
<dbReference type="SUPFAM" id="SSF55816">
    <property type="entry name" value="5'-nucleotidase (syn. UDP-sugar hydrolase), C-terminal domain"/>
    <property type="match status" value="2"/>
</dbReference>
<feature type="domain" description="Gram-positive cocci surface proteins LPxTG" evidence="7">
    <location>
        <begin position="1126"/>
        <end position="1159"/>
    </location>
</feature>
<dbReference type="PROSITE" id="PS50847">
    <property type="entry name" value="GRAM_POS_ANCHORING"/>
    <property type="match status" value="1"/>
</dbReference>
<feature type="compositionally biased region" description="Low complexity" evidence="5">
    <location>
        <begin position="1098"/>
        <end position="1113"/>
    </location>
</feature>
<dbReference type="PANTHER" id="PTHR11575:SF24">
    <property type="entry name" value="5'-NUCLEOTIDASE"/>
    <property type="match status" value="1"/>
</dbReference>
<gene>
    <name evidence="8" type="ORF">K4H94_09700</name>
</gene>
<sequence length="1159" mass="127989">MQNLSSKKRVVSFLLILTMMVSFILPSIDVNAVTEEYVNNDEVIINILGTSDLHGRFMNYEYSRDVKVNGGLNQIATIVKNQRAENNNTIVMDNGDTIQGNYNHLFVNGKNPMIAGMNAIGYDVFSLGNHEFNYGMGNLENVVSQANENLSVLCANLYKDGNRVFNRYIIKELSGIKVAIIGVVTPHIMKWDSQHLVGYNAENPAIEVSKVIKEIKNSGGADVFVVSAHMGVDGEFGKGDSLKDIATENPEVSAILGGHSHQSVPSQMIGDTIVSLPKSNGEFVSKIELKVKKTNNTVEVIDKNASLISAKGVEEDEELNRELAEYHEVALNDARKVIGQMVGGDLASPNEVKGITQAIIQDDGVTDLVNEVQLYNSKKQLENIGVDTNNIYQVSAAALFSSNSNIKEGAITKAGVSNIYKYDNKLYTIKTTGKQLKIYLEKNAEFFNTYKDGDLTISFNTDIPMFLYDMFDGINYNMDISKEVGSRITELTFEKDGKQVVDEDEIYLTVNDYRYNSVLIPLLEKGQHIKVYDSNNDPISDVRDLIIDYIENEKGGILEKSVDNNWKIVGNDWNESQRELLVKAVNEGKIQVPNSNSKALTWGELQQALSTKIQLLSFNDFHGNVIESGKNVGSAKFVGEVKRLKEENPNTFVLSAGDSFQGTAISNLLHGEPVAVMMREMGVTYSAVGNHEFDWDRSNIEEWAKIGEFEFLASNIYDKATEKPVEWAKPYGKIEAGGKTIGLIGLATPETAYKTKPDNVKDLEFRDMVESTKYWAEYLRNTEKVDAVVVLGHIGSEQNSKTKEIKGEAADLAKEVSGIDAIISSHTHKFVNGKVNDTAIVQAGYNGRGIGKLQFIFDYNGNLTVENEVDQIYKRVSELQEDEGMKTIIDNYNSELEPILNEVVVNIDTDLTHDRYEGLSKLGQFMSKYMAEAVGTEIAITNGGGLRKPLPAGDITVGDMWEVMPFDNTLVTMSLKGSDIKKVIEHGIMNESIGWVQFYGLKVYYDKDANEGNRITSMRLLDGTKIDMNKYYTVVTNDFMATGGDNYDFSSSKDMVDTGQPIRDAIINILKPLGKVSFNFDGNTLVSGKDTQVDEDNSGNSGSTDNSGNQNNGEKPEVGGVNNDKLPTTGSPISPNFIVFLGSLSIIGGMVIRKKKNIG</sequence>
<dbReference type="Gene3D" id="3.60.21.10">
    <property type="match status" value="2"/>
</dbReference>
<dbReference type="Pfam" id="PF02872">
    <property type="entry name" value="5_nucleotid_C"/>
    <property type="match status" value="2"/>
</dbReference>
<evidence type="ECO:0000256" key="5">
    <source>
        <dbReference type="SAM" id="MobiDB-lite"/>
    </source>
</evidence>
<evidence type="ECO:0000313" key="8">
    <source>
        <dbReference type="EMBL" id="MBX7291287.1"/>
    </source>
</evidence>
<evidence type="ECO:0000259" key="7">
    <source>
        <dbReference type="PROSITE" id="PS50847"/>
    </source>
</evidence>
<dbReference type="GeneID" id="66302169"/>
<dbReference type="InterPro" id="IPR036907">
    <property type="entry name" value="5'-Nucleotdase_C_sf"/>
</dbReference>
<keyword evidence="3" id="KW-0732">Signal</keyword>
<keyword evidence="6" id="KW-0472">Membrane</keyword>
<dbReference type="KEGG" id="cchv:BTM20_09830"/>
<evidence type="ECO:0000256" key="2">
    <source>
        <dbReference type="ARBA" id="ARBA00022525"/>
    </source>
</evidence>
<dbReference type="NCBIfam" id="TIGR01167">
    <property type="entry name" value="LPXTG_anchor"/>
    <property type="match status" value="1"/>
</dbReference>
<evidence type="ECO:0000256" key="4">
    <source>
        <dbReference type="ARBA" id="ARBA00023088"/>
    </source>
</evidence>
<dbReference type="PROSITE" id="PS00786">
    <property type="entry name" value="5_NUCLEOTIDASE_2"/>
    <property type="match status" value="1"/>
</dbReference>
<protein>
    <submittedName>
        <fullName evidence="8">5'-nucleotidase C-terminal domain-containing protein</fullName>
    </submittedName>
</protein>
<evidence type="ECO:0000313" key="9">
    <source>
        <dbReference type="Proteomes" id="UP000775179"/>
    </source>
</evidence>
<keyword evidence="2" id="KW-0964">Secreted</keyword>
<keyword evidence="4" id="KW-0572">Peptidoglycan-anchor</keyword>
<evidence type="ECO:0000256" key="1">
    <source>
        <dbReference type="ARBA" id="ARBA00022512"/>
    </source>
</evidence>
<feature type="region of interest" description="Disordered" evidence="5">
    <location>
        <begin position="1087"/>
        <end position="1128"/>
    </location>
</feature>
<name>A0ABD4RIK7_9CLOT</name>
<dbReference type="PRINTS" id="PR01607">
    <property type="entry name" value="APYRASEFAMLY"/>
</dbReference>
<dbReference type="InterPro" id="IPR006179">
    <property type="entry name" value="5_nucleotidase/apyrase"/>
</dbReference>
<keyword evidence="6" id="KW-1133">Transmembrane helix</keyword>
<dbReference type="InterPro" id="IPR019931">
    <property type="entry name" value="LPXTG_anchor"/>
</dbReference>
<keyword evidence="1" id="KW-0134">Cell wall</keyword>
<organism evidence="8 9">
    <name type="scientific">Clostridium chauvoei</name>
    <dbReference type="NCBI Taxonomy" id="46867"/>
    <lineage>
        <taxon>Bacteria</taxon>
        <taxon>Bacillati</taxon>
        <taxon>Bacillota</taxon>
        <taxon>Clostridia</taxon>
        <taxon>Eubacteriales</taxon>
        <taxon>Clostridiaceae</taxon>
        <taxon>Clostridium</taxon>
    </lineage>
</organism>
<dbReference type="EMBL" id="JAIFTX010000021">
    <property type="protein sequence ID" value="MBX7291287.1"/>
    <property type="molecule type" value="Genomic_DNA"/>
</dbReference>
<proteinExistence type="predicted"/>
<keyword evidence="6" id="KW-0812">Transmembrane</keyword>
<dbReference type="RefSeq" id="WP_021876163.1">
    <property type="nucleotide sequence ID" value="NZ_CP018624.1"/>
</dbReference>